<dbReference type="Proteomes" id="UP000799750">
    <property type="component" value="Unassembled WGS sequence"/>
</dbReference>
<dbReference type="InterPro" id="IPR031348">
    <property type="entry name" value="PigL_N"/>
</dbReference>
<feature type="repeat" description="ANK" evidence="2">
    <location>
        <begin position="811"/>
        <end position="843"/>
    </location>
</feature>
<dbReference type="PROSITE" id="PS50297">
    <property type="entry name" value="ANK_REP_REGION"/>
    <property type="match status" value="4"/>
</dbReference>
<dbReference type="PROSITE" id="PS50088">
    <property type="entry name" value="ANK_REPEAT"/>
    <property type="match status" value="4"/>
</dbReference>
<dbReference type="InterPro" id="IPR056884">
    <property type="entry name" value="NPHP3-like_N"/>
</dbReference>
<proteinExistence type="predicted"/>
<keyword evidence="2" id="KW-0040">ANK repeat</keyword>
<evidence type="ECO:0000256" key="2">
    <source>
        <dbReference type="PROSITE-ProRule" id="PRU00023"/>
    </source>
</evidence>
<dbReference type="OrthoDB" id="1577640at2759"/>
<dbReference type="SMART" id="SM00248">
    <property type="entry name" value="ANK"/>
    <property type="match status" value="6"/>
</dbReference>
<feature type="repeat" description="ANK" evidence="2">
    <location>
        <begin position="776"/>
        <end position="808"/>
    </location>
</feature>
<sequence>ISAAASVVAVFQLSKLLVQSCSEYCEDFKNAKEDIRRLRQAATDLYDILEDLKDIYDNADAGKLSALARLVEKDGTLAQCKTEIEVTMRKLDGHIDPGKASSARLRKCLMWPFDKKKMDEKIGALQKHRDEIQLAIASDQLSVTLSTKAQITALRADALIRQAIELREKIIKWLPGADTSSNYNAAQNQHHKGTCSWLFETQEYREWKVTPQSFLWLYGIPGCGKTVMSSTVIDDLLQNFELDHAPIVAYFYFSFGSQRDGTNFLASLIQQLLGQSKGHEVPEELRLLHFQYHEGTAVPSGKLIKILQILLISISSMGHEIFIVIDAVDECPKGERRNAVLEITESIAAFKCDRLHVLLASRPEHDIRRALSPILTVNPVPLDRYHVQCDVALYVQAQVQNDSILKKWDDTTAREIELTLVDKAEGMFRWVYCQLVELRKCRTKSKLKKALKTLPETLDETYTRILDSMDFDDRTIAQRALTWLAFVPYAYSTVEQVAEAAAVDPSQDVTFDVEDRLQDPETDLCDILGSLIVIYDHDEERLVRLAHLTVKEYLLSQRTAKYGITELGAYRSIVEVSVSYLLGFCNLSQDLEMWAKYRPTFCLLPFIARTLTQYVKDGHCESIPQLTTLFLTFKKSEEAYKAWISQKTENDFHLLSEAGYIASTSIEYLMHLACACGFPEVVKVLLEEGADPRRISPTDPTCIGMSPLHCAACEGHACIVGILIDLGVEVDIRDQEMRTPLLCTMKDPGDMRYAGALETARMLIRHRADVNAEDVHGVTVLYTAAERNTRDVIELLIANGAKVDCPGASDRNITPLYIAACHGHEKVLESLLKCGAEIDRKNNCGQCALHGASVWLNPEAVEVLLCHGASVNTTD</sequence>
<dbReference type="Pfam" id="PF24883">
    <property type="entry name" value="NPHP3_N"/>
    <property type="match status" value="1"/>
</dbReference>
<organism evidence="5 6">
    <name type="scientific">Lophium mytilinum</name>
    <dbReference type="NCBI Taxonomy" id="390894"/>
    <lineage>
        <taxon>Eukaryota</taxon>
        <taxon>Fungi</taxon>
        <taxon>Dikarya</taxon>
        <taxon>Ascomycota</taxon>
        <taxon>Pezizomycotina</taxon>
        <taxon>Dothideomycetes</taxon>
        <taxon>Pleosporomycetidae</taxon>
        <taxon>Mytilinidiales</taxon>
        <taxon>Mytilinidiaceae</taxon>
        <taxon>Lophium</taxon>
    </lineage>
</organism>
<dbReference type="PANTHER" id="PTHR10039">
    <property type="entry name" value="AMELOGENIN"/>
    <property type="match status" value="1"/>
</dbReference>
<dbReference type="Pfam" id="PF17111">
    <property type="entry name" value="PigL_N"/>
    <property type="match status" value="1"/>
</dbReference>
<feature type="non-terminal residue" evidence="5">
    <location>
        <position position="1"/>
    </location>
</feature>
<evidence type="ECO:0000256" key="1">
    <source>
        <dbReference type="ARBA" id="ARBA00022737"/>
    </source>
</evidence>
<dbReference type="PANTHER" id="PTHR10039:SF16">
    <property type="entry name" value="GPI INOSITOL-DEACYLASE"/>
    <property type="match status" value="1"/>
</dbReference>
<evidence type="ECO:0000313" key="6">
    <source>
        <dbReference type="Proteomes" id="UP000799750"/>
    </source>
</evidence>
<dbReference type="InterPro" id="IPR027417">
    <property type="entry name" value="P-loop_NTPase"/>
</dbReference>
<evidence type="ECO:0000313" key="5">
    <source>
        <dbReference type="EMBL" id="KAF2501943.1"/>
    </source>
</evidence>
<dbReference type="Pfam" id="PF12796">
    <property type="entry name" value="Ank_2"/>
    <property type="match status" value="2"/>
</dbReference>
<dbReference type="EMBL" id="MU004181">
    <property type="protein sequence ID" value="KAF2501943.1"/>
    <property type="molecule type" value="Genomic_DNA"/>
</dbReference>
<keyword evidence="6" id="KW-1185">Reference proteome</keyword>
<keyword evidence="1" id="KW-0677">Repeat</keyword>
<dbReference type="AlphaFoldDB" id="A0A6A6RDY2"/>
<feature type="domain" description="Azaphilone pigments biosynthesis cluster protein L N-terminal" evidence="3">
    <location>
        <begin position="1"/>
        <end position="147"/>
    </location>
</feature>
<dbReference type="SUPFAM" id="SSF48403">
    <property type="entry name" value="Ankyrin repeat"/>
    <property type="match status" value="1"/>
</dbReference>
<gene>
    <name evidence="5" type="ORF">BU16DRAFT_419460</name>
</gene>
<dbReference type="InterPro" id="IPR002110">
    <property type="entry name" value="Ankyrin_rpt"/>
</dbReference>
<dbReference type="Gene3D" id="3.40.50.300">
    <property type="entry name" value="P-loop containing nucleotide triphosphate hydrolases"/>
    <property type="match status" value="1"/>
</dbReference>
<protein>
    <submittedName>
        <fullName evidence="5">Uncharacterized protein</fullName>
    </submittedName>
</protein>
<evidence type="ECO:0000259" key="3">
    <source>
        <dbReference type="Pfam" id="PF17111"/>
    </source>
</evidence>
<feature type="domain" description="Nephrocystin 3-like N-terminal" evidence="4">
    <location>
        <begin position="193"/>
        <end position="362"/>
    </location>
</feature>
<reference evidence="5" key="1">
    <citation type="journal article" date="2020" name="Stud. Mycol.">
        <title>101 Dothideomycetes genomes: a test case for predicting lifestyles and emergence of pathogens.</title>
        <authorList>
            <person name="Haridas S."/>
            <person name="Albert R."/>
            <person name="Binder M."/>
            <person name="Bloem J."/>
            <person name="Labutti K."/>
            <person name="Salamov A."/>
            <person name="Andreopoulos B."/>
            <person name="Baker S."/>
            <person name="Barry K."/>
            <person name="Bills G."/>
            <person name="Bluhm B."/>
            <person name="Cannon C."/>
            <person name="Castanera R."/>
            <person name="Culley D."/>
            <person name="Daum C."/>
            <person name="Ezra D."/>
            <person name="Gonzalez J."/>
            <person name="Henrissat B."/>
            <person name="Kuo A."/>
            <person name="Liang C."/>
            <person name="Lipzen A."/>
            <person name="Lutzoni F."/>
            <person name="Magnuson J."/>
            <person name="Mondo S."/>
            <person name="Nolan M."/>
            <person name="Ohm R."/>
            <person name="Pangilinan J."/>
            <person name="Park H.-J."/>
            <person name="Ramirez L."/>
            <person name="Alfaro M."/>
            <person name="Sun H."/>
            <person name="Tritt A."/>
            <person name="Yoshinaga Y."/>
            <person name="Zwiers L.-H."/>
            <person name="Turgeon B."/>
            <person name="Goodwin S."/>
            <person name="Spatafora J."/>
            <person name="Crous P."/>
            <person name="Grigoriev I."/>
        </authorList>
    </citation>
    <scope>NUCLEOTIDE SEQUENCE</scope>
    <source>
        <strain evidence="5">CBS 269.34</strain>
    </source>
</reference>
<dbReference type="InterPro" id="IPR036770">
    <property type="entry name" value="Ankyrin_rpt-contain_sf"/>
</dbReference>
<accession>A0A6A6RDY2</accession>
<feature type="repeat" description="ANK" evidence="2">
    <location>
        <begin position="703"/>
        <end position="735"/>
    </location>
</feature>
<dbReference type="SUPFAM" id="SSF52540">
    <property type="entry name" value="P-loop containing nucleoside triphosphate hydrolases"/>
    <property type="match status" value="1"/>
</dbReference>
<dbReference type="Gene3D" id="1.25.40.20">
    <property type="entry name" value="Ankyrin repeat-containing domain"/>
    <property type="match status" value="1"/>
</dbReference>
<feature type="non-terminal residue" evidence="5">
    <location>
        <position position="875"/>
    </location>
</feature>
<feature type="repeat" description="ANK" evidence="2">
    <location>
        <begin position="844"/>
        <end position="875"/>
    </location>
</feature>
<evidence type="ECO:0000259" key="4">
    <source>
        <dbReference type="Pfam" id="PF24883"/>
    </source>
</evidence>
<name>A0A6A6RDY2_9PEZI</name>